<organism evidence="6 7">
    <name type="scientific">Anaeramoeba flamelloides</name>
    <dbReference type="NCBI Taxonomy" id="1746091"/>
    <lineage>
        <taxon>Eukaryota</taxon>
        <taxon>Metamonada</taxon>
        <taxon>Anaeramoebidae</taxon>
        <taxon>Anaeramoeba</taxon>
    </lineage>
</organism>
<dbReference type="EMBL" id="JANTQA010000016">
    <property type="protein sequence ID" value="KAJ3447407.1"/>
    <property type="molecule type" value="Genomic_DNA"/>
</dbReference>
<feature type="compositionally biased region" description="Basic and acidic residues" evidence="4">
    <location>
        <begin position="239"/>
        <end position="249"/>
    </location>
</feature>
<accession>A0AAV8A3V5</accession>
<dbReference type="SUPFAM" id="SSF47762">
    <property type="entry name" value="PAH2 domain"/>
    <property type="match status" value="2"/>
</dbReference>
<gene>
    <name evidence="6" type="ORF">M0812_07638</name>
</gene>
<evidence type="ECO:0000256" key="1">
    <source>
        <dbReference type="ARBA" id="ARBA00004123"/>
    </source>
</evidence>
<dbReference type="InterPro" id="IPR036600">
    <property type="entry name" value="PAH_sf"/>
</dbReference>
<dbReference type="Proteomes" id="UP001146793">
    <property type="component" value="Unassembled WGS sequence"/>
</dbReference>
<evidence type="ECO:0000313" key="6">
    <source>
        <dbReference type="EMBL" id="KAJ3447407.1"/>
    </source>
</evidence>
<feature type="region of interest" description="Disordered" evidence="4">
    <location>
        <begin position="229"/>
        <end position="249"/>
    </location>
</feature>
<reference evidence="6" key="1">
    <citation type="submission" date="2022-08" db="EMBL/GenBank/DDBJ databases">
        <title>Novel sulphate-reducing endosymbionts in the free-living metamonad Anaeramoeba.</title>
        <authorList>
            <person name="Jerlstrom-Hultqvist J."/>
            <person name="Cepicka I."/>
            <person name="Gallot-Lavallee L."/>
            <person name="Salas-Leiva D."/>
            <person name="Curtis B.A."/>
            <person name="Zahonova K."/>
            <person name="Pipaliya S."/>
            <person name="Dacks J."/>
            <person name="Roger A.J."/>
        </authorList>
    </citation>
    <scope>NUCLEOTIDE SEQUENCE</scope>
    <source>
        <strain evidence="6">Busselton2</strain>
    </source>
</reference>
<dbReference type="PROSITE" id="PS51477">
    <property type="entry name" value="PAH"/>
    <property type="match status" value="1"/>
</dbReference>
<evidence type="ECO:0000256" key="3">
    <source>
        <dbReference type="PROSITE-ProRule" id="PRU00810"/>
    </source>
</evidence>
<evidence type="ECO:0000256" key="4">
    <source>
        <dbReference type="SAM" id="MobiDB-lite"/>
    </source>
</evidence>
<keyword evidence="5" id="KW-1133">Transmembrane helix</keyword>
<protein>
    <submittedName>
        <fullName evidence="6">Sin3b-related</fullName>
    </submittedName>
</protein>
<dbReference type="Pfam" id="PF02671">
    <property type="entry name" value="PAH"/>
    <property type="match status" value="1"/>
</dbReference>
<proteinExistence type="predicted"/>
<name>A0AAV8A3V5_9EUKA</name>
<dbReference type="GO" id="GO:0006355">
    <property type="term" value="P:regulation of DNA-templated transcription"/>
    <property type="evidence" value="ECO:0007669"/>
    <property type="project" value="InterPro"/>
</dbReference>
<evidence type="ECO:0000256" key="2">
    <source>
        <dbReference type="ARBA" id="ARBA00023242"/>
    </source>
</evidence>
<comment type="caution">
    <text evidence="6">The sequence shown here is derived from an EMBL/GenBank/DDBJ whole genome shotgun (WGS) entry which is preliminary data.</text>
</comment>
<comment type="subcellular location">
    <subcellularLocation>
        <location evidence="1 3">Nucleus</location>
    </subcellularLocation>
</comment>
<keyword evidence="2 3" id="KW-0539">Nucleus</keyword>
<dbReference type="AlphaFoldDB" id="A0AAV8A3V5"/>
<keyword evidence="5" id="KW-0472">Membrane</keyword>
<evidence type="ECO:0000313" key="7">
    <source>
        <dbReference type="Proteomes" id="UP001146793"/>
    </source>
</evidence>
<dbReference type="Gene3D" id="1.20.1160.11">
    <property type="entry name" value="Paired amphipathic helix"/>
    <property type="match status" value="1"/>
</dbReference>
<evidence type="ECO:0000256" key="5">
    <source>
        <dbReference type="SAM" id="Phobius"/>
    </source>
</evidence>
<sequence>MASPFQTKNQKESQQNKIQLDKSVAFSQELEDIELASAMDYLKRVSMEFCKEPSKHQEFLSVLLSYKENEIGLMSMLLKITEIFSCHHSLLSDFNQFLPTSCQKPIEMIQKVKNETTEPIKNQIFQALMSYYQGTLPMNQLEKQIKTLLENYPTLLELFENFLPKYQTQSFNQQTAFIVQKQTNSLDSHFVVNKDSNLEKGEKQKNFLLSTKFENNPVFLNQYLSQKNSQELSRNRKRSSQEKENCFQKKEKEKEEVKEKVKEITSKKNTKAKILFNSRHVKTNYQNLKIQILNVLFFLLLLLPYHKFLTIFQLTILFNQQKITLREFFRLLHDQFEQCKLLAIEKYFQTIIQEFSESNQILFQQNFIFFQNSFLQNGMKIELSHPPNGQLFKQTQTNNCFDNELISQKLKVRRKTKEKTIALVPNVISANDIYSNNNQSQASQIVTSRKRYFNENYHHEISEIDRIRKKLKKTHNYLIGLLIDLVGKMKKEKENKSCMNNLFKEPFLVQTLGLIYGEKTDLIIQNLAKYPIKACLVITKRIETRLEQLF</sequence>
<feature type="transmembrane region" description="Helical" evidence="5">
    <location>
        <begin position="295"/>
        <end position="318"/>
    </location>
</feature>
<dbReference type="InterPro" id="IPR003822">
    <property type="entry name" value="PAH"/>
</dbReference>
<keyword evidence="5" id="KW-0812">Transmembrane</keyword>
<dbReference type="GO" id="GO:0005634">
    <property type="term" value="C:nucleus"/>
    <property type="evidence" value="ECO:0007669"/>
    <property type="project" value="UniProtKB-SubCell"/>
</dbReference>